<dbReference type="EMBL" id="BAAAYL010000001">
    <property type="protein sequence ID" value="GAA3375256.1"/>
    <property type="molecule type" value="Genomic_DNA"/>
</dbReference>
<keyword evidence="2" id="KW-0732">Signal</keyword>
<feature type="signal peptide" evidence="2">
    <location>
        <begin position="1"/>
        <end position="18"/>
    </location>
</feature>
<evidence type="ECO:0000256" key="1">
    <source>
        <dbReference type="SAM" id="MobiDB-lite"/>
    </source>
</evidence>
<evidence type="ECO:0000313" key="4">
    <source>
        <dbReference type="Proteomes" id="UP001499990"/>
    </source>
</evidence>
<sequence>MTNRKFLVAATVCATALAGLTGCSSDKGKDAADDKKPSASQESKAPADPFAGMTADQIADKALDTTKAADSLKAMGIARSDKKELQFDVSVSKQGDCQGKLTDAGATADLVSVDKAVYIKGDSKFWEQTGKEDGSSPEETAAMVELLKGRWLKVPAEDNSAEDDLGAICDTDTLFEEADQAKTGLTKGQNTEVNGQSAVTLTKKDGDETTTLHVATEGEPYLLKVTVEGGKDPGEASFSDFNKPITVTAPPADQVMDPTKLG</sequence>
<reference evidence="4" key="1">
    <citation type="journal article" date="2019" name="Int. J. Syst. Evol. Microbiol.">
        <title>The Global Catalogue of Microorganisms (GCM) 10K type strain sequencing project: providing services to taxonomists for standard genome sequencing and annotation.</title>
        <authorList>
            <consortium name="The Broad Institute Genomics Platform"/>
            <consortium name="The Broad Institute Genome Sequencing Center for Infectious Disease"/>
            <person name="Wu L."/>
            <person name="Ma J."/>
        </authorList>
    </citation>
    <scope>NUCLEOTIDE SEQUENCE [LARGE SCALE GENOMIC DNA]</scope>
    <source>
        <strain evidence="4">JCM 9651</strain>
    </source>
</reference>
<dbReference type="RefSeq" id="WP_345039981.1">
    <property type="nucleotide sequence ID" value="NZ_BAAAYL010000001.1"/>
</dbReference>
<proteinExistence type="predicted"/>
<organism evidence="3 4">
    <name type="scientific">Streptomyces sannanensis</name>
    <dbReference type="NCBI Taxonomy" id="285536"/>
    <lineage>
        <taxon>Bacteria</taxon>
        <taxon>Bacillati</taxon>
        <taxon>Actinomycetota</taxon>
        <taxon>Actinomycetes</taxon>
        <taxon>Kitasatosporales</taxon>
        <taxon>Streptomycetaceae</taxon>
        <taxon>Streptomyces</taxon>
    </lineage>
</organism>
<accession>A0ABP6SF41</accession>
<gene>
    <name evidence="3" type="ORF">GCM10020367_42350</name>
</gene>
<feature type="chain" id="PRO_5045116828" evidence="2">
    <location>
        <begin position="19"/>
        <end position="262"/>
    </location>
</feature>
<comment type="caution">
    <text evidence="3">The sequence shown here is derived from an EMBL/GenBank/DDBJ whole genome shotgun (WGS) entry which is preliminary data.</text>
</comment>
<keyword evidence="3" id="KW-0449">Lipoprotein</keyword>
<evidence type="ECO:0000256" key="2">
    <source>
        <dbReference type="SAM" id="SignalP"/>
    </source>
</evidence>
<dbReference type="Proteomes" id="UP001499990">
    <property type="component" value="Unassembled WGS sequence"/>
</dbReference>
<evidence type="ECO:0000313" key="3">
    <source>
        <dbReference type="EMBL" id="GAA3375256.1"/>
    </source>
</evidence>
<protein>
    <submittedName>
        <fullName evidence="3">Lipoprotein</fullName>
    </submittedName>
</protein>
<feature type="compositionally biased region" description="Basic and acidic residues" evidence="1">
    <location>
        <begin position="26"/>
        <end position="37"/>
    </location>
</feature>
<feature type="region of interest" description="Disordered" evidence="1">
    <location>
        <begin position="20"/>
        <end position="55"/>
    </location>
</feature>
<name>A0ABP6SF41_9ACTN</name>
<keyword evidence="4" id="KW-1185">Reference proteome</keyword>
<feature type="region of interest" description="Disordered" evidence="1">
    <location>
        <begin position="232"/>
        <end position="262"/>
    </location>
</feature>
<dbReference type="PROSITE" id="PS51257">
    <property type="entry name" value="PROKAR_LIPOPROTEIN"/>
    <property type="match status" value="1"/>
</dbReference>
<dbReference type="Gene3D" id="2.50.20.20">
    <property type="match status" value="1"/>
</dbReference>